<evidence type="ECO:0000259" key="7">
    <source>
        <dbReference type="PROSITE" id="PS51296"/>
    </source>
</evidence>
<dbReference type="InterPro" id="IPR044043">
    <property type="entry name" value="VanA_C_cat"/>
</dbReference>
<evidence type="ECO:0000313" key="8">
    <source>
        <dbReference type="EMBL" id="MBE2997929.1"/>
    </source>
</evidence>
<feature type="compositionally biased region" description="Basic residues" evidence="6">
    <location>
        <begin position="348"/>
        <end position="358"/>
    </location>
</feature>
<dbReference type="Proteomes" id="UP000806528">
    <property type="component" value="Unassembled WGS sequence"/>
</dbReference>
<evidence type="ECO:0000256" key="4">
    <source>
        <dbReference type="ARBA" id="ARBA00023004"/>
    </source>
</evidence>
<dbReference type="PANTHER" id="PTHR21266">
    <property type="entry name" value="IRON-SULFUR DOMAIN CONTAINING PROTEIN"/>
    <property type="match status" value="1"/>
</dbReference>
<keyword evidence="9" id="KW-1185">Reference proteome</keyword>
<dbReference type="Pfam" id="PF19112">
    <property type="entry name" value="VanA_C"/>
    <property type="match status" value="1"/>
</dbReference>
<evidence type="ECO:0000256" key="1">
    <source>
        <dbReference type="ARBA" id="ARBA00022714"/>
    </source>
</evidence>
<keyword evidence="1" id="KW-0001">2Fe-2S</keyword>
<accession>A0ABR9P277</accession>
<dbReference type="PANTHER" id="PTHR21266:SF60">
    <property type="entry name" value="3-KETOSTEROID-9-ALPHA-MONOOXYGENASE, OXYGENASE COMPONENT"/>
    <property type="match status" value="1"/>
</dbReference>
<dbReference type="SUPFAM" id="SSF50022">
    <property type="entry name" value="ISP domain"/>
    <property type="match status" value="1"/>
</dbReference>
<evidence type="ECO:0000256" key="5">
    <source>
        <dbReference type="ARBA" id="ARBA00023014"/>
    </source>
</evidence>
<feature type="compositionally biased region" description="Basic and acidic residues" evidence="6">
    <location>
        <begin position="334"/>
        <end position="347"/>
    </location>
</feature>
<evidence type="ECO:0000256" key="3">
    <source>
        <dbReference type="ARBA" id="ARBA00023002"/>
    </source>
</evidence>
<dbReference type="RefSeq" id="WP_193120573.1">
    <property type="nucleotide sequence ID" value="NZ_JADBGI010000003.1"/>
</dbReference>
<dbReference type="GO" id="GO:0051213">
    <property type="term" value="F:dioxygenase activity"/>
    <property type="evidence" value="ECO:0007669"/>
    <property type="project" value="UniProtKB-KW"/>
</dbReference>
<dbReference type="Pfam" id="PF00355">
    <property type="entry name" value="Rieske"/>
    <property type="match status" value="1"/>
</dbReference>
<organism evidence="8 9">
    <name type="scientific">Nocardiopsis coralli</name>
    <dbReference type="NCBI Taxonomy" id="2772213"/>
    <lineage>
        <taxon>Bacteria</taxon>
        <taxon>Bacillati</taxon>
        <taxon>Actinomycetota</taxon>
        <taxon>Actinomycetes</taxon>
        <taxon>Streptosporangiales</taxon>
        <taxon>Nocardiopsidaceae</taxon>
        <taxon>Nocardiopsis</taxon>
    </lineage>
</organism>
<dbReference type="Gene3D" id="2.102.10.10">
    <property type="entry name" value="Rieske [2Fe-2S] iron-sulphur domain"/>
    <property type="match status" value="1"/>
</dbReference>
<dbReference type="CDD" id="cd03469">
    <property type="entry name" value="Rieske_RO_Alpha_N"/>
    <property type="match status" value="1"/>
</dbReference>
<keyword evidence="5" id="KW-0411">Iron-sulfur</keyword>
<gene>
    <name evidence="8" type="ORF">IDM40_04280</name>
</gene>
<dbReference type="EMBL" id="JADBGI010000003">
    <property type="protein sequence ID" value="MBE2997929.1"/>
    <property type="molecule type" value="Genomic_DNA"/>
</dbReference>
<dbReference type="Gene3D" id="3.90.380.10">
    <property type="entry name" value="Naphthalene 1,2-dioxygenase Alpha Subunit, Chain A, domain 1"/>
    <property type="match status" value="1"/>
</dbReference>
<dbReference type="InterPro" id="IPR036922">
    <property type="entry name" value="Rieske_2Fe-2S_sf"/>
</dbReference>
<evidence type="ECO:0000313" key="9">
    <source>
        <dbReference type="Proteomes" id="UP000806528"/>
    </source>
</evidence>
<keyword evidence="4" id="KW-0408">Iron</keyword>
<comment type="caution">
    <text evidence="8">The sequence shown here is derived from an EMBL/GenBank/DDBJ whole genome shotgun (WGS) entry which is preliminary data.</text>
</comment>
<dbReference type="InterPro" id="IPR050584">
    <property type="entry name" value="Cholesterol_7-desaturase"/>
</dbReference>
<feature type="region of interest" description="Disordered" evidence="6">
    <location>
        <begin position="334"/>
        <end position="358"/>
    </location>
</feature>
<proteinExistence type="predicted"/>
<dbReference type="InterPro" id="IPR017941">
    <property type="entry name" value="Rieske_2Fe-2S"/>
</dbReference>
<keyword evidence="3" id="KW-0560">Oxidoreductase</keyword>
<name>A0ABR9P277_9ACTN</name>
<sequence length="358" mass="40510">MIRPETMTADELLRVGVRDRWYALCPSSQVSPGELVRLDRAGERLLLWRDGDGRIHVQDDRCPHRSAPLSQGVHMGDRVACNYHGVQVDPEGVVVSVPGSPGCALEGRRALRTYPAEEFGGAIVAWFGADPEAEPAPLTTPEPITGEEWESFLCYVEWDAPYAYSLDNLMDPMHGAFLHRASHSMAEGKREAAFQVRETDRGFLFEKTDQKGVNFDWSEWVDTGFPWVGLEIPYPPTAGPGGPFTIACTVTPISADRHAAFFWRCRKVSGWERDTWRFLYRTRLEARHWQVLEQDRVMLEDMPEDAHQGEGLYQHDLALVRLRRMLRGEAERQIAEAAERTRPAEKGRGRKAPGRVSV</sequence>
<evidence type="ECO:0000256" key="6">
    <source>
        <dbReference type="SAM" id="MobiDB-lite"/>
    </source>
</evidence>
<protein>
    <submittedName>
        <fullName evidence="8">Aromatic ring-hydroxylating dioxygenase subunit alpha</fullName>
    </submittedName>
</protein>
<keyword evidence="2" id="KW-0479">Metal-binding</keyword>
<feature type="domain" description="Rieske" evidence="7">
    <location>
        <begin position="22"/>
        <end position="125"/>
    </location>
</feature>
<reference evidence="8 9" key="1">
    <citation type="submission" date="2020-09" db="EMBL/GenBank/DDBJ databases">
        <title>Diversity and distribution of actinomycetes associated with coral in the coast of Hainan.</title>
        <authorList>
            <person name="Li F."/>
        </authorList>
    </citation>
    <scope>NUCLEOTIDE SEQUENCE [LARGE SCALE GENOMIC DNA]</scope>
    <source>
        <strain evidence="8 9">HNM0947</strain>
    </source>
</reference>
<keyword evidence="8" id="KW-0223">Dioxygenase</keyword>
<dbReference type="PROSITE" id="PS51296">
    <property type="entry name" value="RIESKE"/>
    <property type="match status" value="1"/>
</dbReference>
<dbReference type="SUPFAM" id="SSF55961">
    <property type="entry name" value="Bet v1-like"/>
    <property type="match status" value="1"/>
</dbReference>
<evidence type="ECO:0000256" key="2">
    <source>
        <dbReference type="ARBA" id="ARBA00022723"/>
    </source>
</evidence>